<accession>A0ABT6AAG0</accession>
<dbReference type="RefSeq" id="WP_276111217.1">
    <property type="nucleotide sequence ID" value="NZ_JARJBB010000014.1"/>
</dbReference>
<name>A0ABT6AAG0_9ACTN</name>
<evidence type="ECO:0000313" key="3">
    <source>
        <dbReference type="Proteomes" id="UP001221150"/>
    </source>
</evidence>
<keyword evidence="3" id="KW-1185">Reference proteome</keyword>
<reference evidence="2 3" key="1">
    <citation type="submission" date="2023-03" db="EMBL/GenBank/DDBJ databases">
        <title>Draft genome sequence of Streptomyces sp. K1PA1 isolated from peat swamp forest in Thailand.</title>
        <authorList>
            <person name="Klaysubun C."/>
            <person name="Duangmal K."/>
        </authorList>
    </citation>
    <scope>NUCLEOTIDE SEQUENCE [LARGE SCALE GENOMIC DNA]</scope>
    <source>
        <strain evidence="2 3">K1PA1</strain>
    </source>
</reference>
<gene>
    <name evidence="2" type="ORF">P3H78_24045</name>
</gene>
<organism evidence="2 3">
    <name type="scientific">Streptomyces tropicalis</name>
    <dbReference type="NCBI Taxonomy" id="3034234"/>
    <lineage>
        <taxon>Bacteria</taxon>
        <taxon>Bacillati</taxon>
        <taxon>Actinomycetota</taxon>
        <taxon>Actinomycetes</taxon>
        <taxon>Kitasatosporales</taxon>
        <taxon>Streptomycetaceae</taxon>
        <taxon>Streptomyces</taxon>
    </lineage>
</organism>
<evidence type="ECO:0000256" key="1">
    <source>
        <dbReference type="SAM" id="Coils"/>
    </source>
</evidence>
<comment type="caution">
    <text evidence="2">The sequence shown here is derived from an EMBL/GenBank/DDBJ whole genome shotgun (WGS) entry which is preliminary data.</text>
</comment>
<keyword evidence="1" id="KW-0175">Coiled coil</keyword>
<dbReference type="EMBL" id="JARJBB010000014">
    <property type="protein sequence ID" value="MDF3301643.1"/>
    <property type="molecule type" value="Genomic_DNA"/>
</dbReference>
<feature type="coiled-coil region" evidence="1">
    <location>
        <begin position="203"/>
        <end position="230"/>
    </location>
</feature>
<sequence length="295" mass="32590">MGGAPESCHGFVAGRGRGYRPGQVDAYVDALSEDRDAAWERAARLTVLAKHMAADLDALRQTLARLGPQTYASLGEGARRLHELGQEEARAVTERAREESGRQVEAARAEADRVRDAARVHADAVRAEADERVRQLLLAAQTEADTIRVGVRREVKEGRGEALAALREVRLRTDGTLTEQAREHTVRLAAAERAEMERQEAWEAERAARLAAAEESLAAAEREHAQALEQSRLLPQEARVRASDVLAGARQRADGIARETERLLREHGERWDDVRAHMDTVQDSIAALKGRAWAE</sequence>
<dbReference type="Proteomes" id="UP001221150">
    <property type="component" value="Unassembled WGS sequence"/>
</dbReference>
<evidence type="ECO:0000313" key="2">
    <source>
        <dbReference type="EMBL" id="MDF3301643.1"/>
    </source>
</evidence>
<protein>
    <submittedName>
        <fullName evidence="2">Cellulose-binding protein</fullName>
    </submittedName>
</protein>
<proteinExistence type="predicted"/>